<protein>
    <recommendedName>
        <fullName evidence="1">RNase H type-1 domain-containing protein</fullName>
    </recommendedName>
</protein>
<dbReference type="InterPro" id="IPR002156">
    <property type="entry name" value="RNaseH_domain"/>
</dbReference>
<dbReference type="Proteomes" id="UP001396334">
    <property type="component" value="Unassembled WGS sequence"/>
</dbReference>
<evidence type="ECO:0000313" key="2">
    <source>
        <dbReference type="EMBL" id="KAK9031789.1"/>
    </source>
</evidence>
<feature type="domain" description="RNase H type-1" evidence="1">
    <location>
        <begin position="147"/>
        <end position="206"/>
    </location>
</feature>
<evidence type="ECO:0000259" key="1">
    <source>
        <dbReference type="Pfam" id="PF13456"/>
    </source>
</evidence>
<dbReference type="EMBL" id="JBBPBN010000009">
    <property type="protein sequence ID" value="KAK9031789.1"/>
    <property type="molecule type" value="Genomic_DNA"/>
</dbReference>
<proteinExistence type="predicted"/>
<keyword evidence="3" id="KW-1185">Reference proteome</keyword>
<reference evidence="2 3" key="1">
    <citation type="journal article" date="2024" name="G3 (Bethesda)">
        <title>Genome assembly of Hibiscus sabdariffa L. provides insights into metabolisms of medicinal natural products.</title>
        <authorList>
            <person name="Kim T."/>
        </authorList>
    </citation>
    <scope>NUCLEOTIDE SEQUENCE [LARGE SCALE GENOMIC DNA]</scope>
    <source>
        <strain evidence="2">TK-2024</strain>
        <tissue evidence="2">Old leaves</tissue>
    </source>
</reference>
<dbReference type="Pfam" id="PF13456">
    <property type="entry name" value="RVT_3"/>
    <property type="match status" value="1"/>
</dbReference>
<accession>A0ABR2T3D8</accession>
<organism evidence="2 3">
    <name type="scientific">Hibiscus sabdariffa</name>
    <name type="common">roselle</name>
    <dbReference type="NCBI Taxonomy" id="183260"/>
    <lineage>
        <taxon>Eukaryota</taxon>
        <taxon>Viridiplantae</taxon>
        <taxon>Streptophyta</taxon>
        <taxon>Embryophyta</taxon>
        <taxon>Tracheophyta</taxon>
        <taxon>Spermatophyta</taxon>
        <taxon>Magnoliopsida</taxon>
        <taxon>eudicotyledons</taxon>
        <taxon>Gunneridae</taxon>
        <taxon>Pentapetalae</taxon>
        <taxon>rosids</taxon>
        <taxon>malvids</taxon>
        <taxon>Malvales</taxon>
        <taxon>Malvaceae</taxon>
        <taxon>Malvoideae</taxon>
        <taxon>Hibiscus</taxon>
    </lineage>
</organism>
<name>A0ABR2T3D8_9ROSI</name>
<comment type="caution">
    <text evidence="2">The sequence shown here is derived from an EMBL/GenBank/DDBJ whole genome shotgun (WGS) entry which is preliminary data.</text>
</comment>
<sequence length="238" mass="26240">MLLHIAAKKAPTRGGSIDQLGWKLNTDRRFTIKGFTMDASCPRCRTESKDVDHLLRGCGLSVAVWSSVVKPSRLQEFISMNFHTWVIMNLRNSSFFQGPVLVHTAGIGFGMWETDSAKGRVARGGTLEFASSGMASSAYRWGVVPGHMIVGVDSKDVLRLFYSNSDQGRYISIVNHIDALIKRDWLVQCCHIHRNDNRVADALTKLADLSHLDCLCFSIPSSSVAGLLQADIDVLTVS</sequence>
<gene>
    <name evidence="2" type="ORF">V6N11_056077</name>
</gene>
<evidence type="ECO:0000313" key="3">
    <source>
        <dbReference type="Proteomes" id="UP001396334"/>
    </source>
</evidence>